<comment type="caution">
    <text evidence="1">The sequence shown here is derived from an EMBL/GenBank/DDBJ whole genome shotgun (WGS) entry which is preliminary data.</text>
</comment>
<evidence type="ECO:0000313" key="2">
    <source>
        <dbReference type="Proteomes" id="UP001065298"/>
    </source>
</evidence>
<keyword evidence="2" id="KW-1185">Reference proteome</keyword>
<dbReference type="EMBL" id="CM046510">
    <property type="protein sequence ID" value="KAI8661019.1"/>
    <property type="molecule type" value="Genomic_DNA"/>
</dbReference>
<gene>
    <name evidence="1" type="ORF">NCS57_01081100</name>
</gene>
<evidence type="ECO:0000313" key="1">
    <source>
        <dbReference type="EMBL" id="KAI8661019.1"/>
    </source>
</evidence>
<protein>
    <submittedName>
        <fullName evidence="1">Zn(2)-C6 fungal-type domain-containing protein</fullName>
    </submittedName>
</protein>
<reference evidence="1" key="1">
    <citation type="submission" date="2022-06" db="EMBL/GenBank/DDBJ databases">
        <title>Fusarium solani species complex genomes reveal bases of compartmentalisation and animal pathogenesis.</title>
        <authorList>
            <person name="Tsai I.J."/>
        </authorList>
    </citation>
    <scope>NUCLEOTIDE SEQUENCE</scope>
    <source>
        <strain evidence="1">Fu6.1</strain>
    </source>
</reference>
<name>A0ACC0QP35_9HYPO</name>
<sequence length="333" mass="36701">MQATKTRSAEGSNSTESYRFAVNHYSKSVAGLRAALNQFASLPNLRHSILWTTHLLGLFELMSDTTGQGWVQHLVHGTSSALVAIGPLAFQSGLGKRFLTEIRIFEVCRAIIFNEPTFLANPGWQDLSAKLQGVEDDGQSHPLDALLGKIVLCSTLRVRASNLICSLQDGQLAGTPDEAHGIAVEGFRLRQALALWQANRRVSTPTSNPKGETIADDDFLSLAEVFFSATSIYLSGVFDYEIVHWQNMSIPVPNLSEEEIQTHVSTILVLSGMILDNSKISPVLVLFPLRVAGARSWDQWQHDCIIELLERIEQTFPVAAAFRMDLGALWASR</sequence>
<proteinExistence type="predicted"/>
<organism evidence="1 2">
    <name type="scientific">Fusarium keratoplasticum</name>
    <dbReference type="NCBI Taxonomy" id="1328300"/>
    <lineage>
        <taxon>Eukaryota</taxon>
        <taxon>Fungi</taxon>
        <taxon>Dikarya</taxon>
        <taxon>Ascomycota</taxon>
        <taxon>Pezizomycotina</taxon>
        <taxon>Sordariomycetes</taxon>
        <taxon>Hypocreomycetidae</taxon>
        <taxon>Hypocreales</taxon>
        <taxon>Nectriaceae</taxon>
        <taxon>Fusarium</taxon>
        <taxon>Fusarium solani species complex</taxon>
    </lineage>
</organism>
<accession>A0ACC0QP35</accession>
<dbReference type="Proteomes" id="UP001065298">
    <property type="component" value="Chromosome 8"/>
</dbReference>